<name>A0A3B6ELT8_WHEAT</name>
<keyword evidence="2" id="KW-0843">Virulence</keyword>
<dbReference type="Gene3D" id="3.10.350.10">
    <property type="entry name" value="LysM domain"/>
    <property type="match status" value="1"/>
</dbReference>
<dbReference type="STRING" id="4565.A0A3B6ELT8"/>
<evidence type="ECO:0000259" key="4">
    <source>
        <dbReference type="PROSITE" id="PS51782"/>
    </source>
</evidence>
<dbReference type="AlphaFoldDB" id="A0A3B6ELT8"/>
<dbReference type="PANTHER" id="PTHR34997:SF22">
    <property type="entry name" value="OS01G0783000 PROTEIN"/>
    <property type="match status" value="1"/>
</dbReference>
<dbReference type="InterPro" id="IPR052210">
    <property type="entry name" value="LysM1-like"/>
</dbReference>
<dbReference type="OMA" id="KIFLVQW"/>
<evidence type="ECO:0000256" key="1">
    <source>
        <dbReference type="ARBA" id="ARBA00022669"/>
    </source>
</evidence>
<evidence type="ECO:0000313" key="5">
    <source>
        <dbReference type="EnsemblPlants" id="TraesCS3A02G316100.1.cds1"/>
    </source>
</evidence>
<dbReference type="Gramene" id="TraesCS3A03G0774600.1">
    <property type="protein sequence ID" value="TraesCS3A03G0774600.1.CDS1"/>
    <property type="gene ID" value="TraesCS3A03G0774600"/>
</dbReference>
<keyword evidence="1" id="KW-0147">Chitin-binding</keyword>
<feature type="chain" id="PRO_5043173602" description="LysM domain-containing protein" evidence="3">
    <location>
        <begin position="22"/>
        <end position="125"/>
    </location>
</feature>
<evidence type="ECO:0000256" key="3">
    <source>
        <dbReference type="SAM" id="SignalP"/>
    </source>
</evidence>
<dbReference type="Pfam" id="PF01476">
    <property type="entry name" value="LysM"/>
    <property type="match status" value="1"/>
</dbReference>
<dbReference type="CDD" id="cd00118">
    <property type="entry name" value="LysM"/>
    <property type="match status" value="1"/>
</dbReference>
<dbReference type="Gramene" id="TraesWEE_scaffold_047346_01G000200.1">
    <property type="protein sequence ID" value="TraesWEE_scaffold_047346_01G000200.1"/>
    <property type="gene ID" value="TraesWEE_scaffold_047346_01G000200"/>
</dbReference>
<reference evidence="5" key="1">
    <citation type="submission" date="2018-08" db="EMBL/GenBank/DDBJ databases">
        <authorList>
            <person name="Rossello M."/>
        </authorList>
    </citation>
    <scope>NUCLEOTIDE SEQUENCE [LARGE SCALE GENOMIC DNA]</scope>
    <source>
        <strain evidence="5">cv. Chinese Spring</strain>
    </source>
</reference>
<dbReference type="OrthoDB" id="1921017at2759"/>
<dbReference type="EnsemblPlants" id="TraesCS3A02G316100.1">
    <property type="protein sequence ID" value="TraesCS3A02G316100.1.cds1"/>
    <property type="gene ID" value="TraesCS3A02G316100"/>
</dbReference>
<dbReference type="InterPro" id="IPR036779">
    <property type="entry name" value="LysM_dom_sf"/>
</dbReference>
<proteinExistence type="predicted"/>
<dbReference type="PANTHER" id="PTHR34997">
    <property type="entry name" value="AM15"/>
    <property type="match status" value="1"/>
</dbReference>
<protein>
    <recommendedName>
        <fullName evidence="4">LysM domain-containing protein</fullName>
    </recommendedName>
</protein>
<evidence type="ECO:0000256" key="2">
    <source>
        <dbReference type="ARBA" id="ARBA00023026"/>
    </source>
</evidence>
<feature type="signal peptide" evidence="3">
    <location>
        <begin position="1"/>
        <end position="21"/>
    </location>
</feature>
<dbReference type="Gramene" id="TraesCS3A02G316100.1">
    <property type="protein sequence ID" value="TraesCS3A02G316100.1.cds1"/>
    <property type="gene ID" value="TraesCS3A02G316100"/>
</dbReference>
<dbReference type="InterPro" id="IPR018392">
    <property type="entry name" value="LysM"/>
</dbReference>
<feature type="domain" description="LysM" evidence="4">
    <location>
        <begin position="76"/>
        <end position="120"/>
    </location>
</feature>
<dbReference type="GO" id="GO:0008061">
    <property type="term" value="F:chitin binding"/>
    <property type="evidence" value="ECO:0007669"/>
    <property type="project" value="UniProtKB-KW"/>
</dbReference>
<dbReference type="SUPFAM" id="SSF54106">
    <property type="entry name" value="LysM domain"/>
    <property type="match status" value="1"/>
</dbReference>
<evidence type="ECO:0000313" key="6">
    <source>
        <dbReference type="Proteomes" id="UP000019116"/>
    </source>
</evidence>
<dbReference type="PROSITE" id="PS51782">
    <property type="entry name" value="LYSM"/>
    <property type="match status" value="1"/>
</dbReference>
<accession>A0A3B6ELT8</accession>
<sequence>MANHGVAALLITSLLVAVTLADGRITVQVQRHSVSRGTSCQPISILQLICMCSSGQMSMRFAGYAVKAVLALACNKVNAVQTGDTCSSIADGAGLAQEDFLGFNPNINCEKIFLVQWVCLDASAA</sequence>
<organism evidence="5">
    <name type="scientific">Triticum aestivum</name>
    <name type="common">Wheat</name>
    <dbReference type="NCBI Taxonomy" id="4565"/>
    <lineage>
        <taxon>Eukaryota</taxon>
        <taxon>Viridiplantae</taxon>
        <taxon>Streptophyta</taxon>
        <taxon>Embryophyta</taxon>
        <taxon>Tracheophyta</taxon>
        <taxon>Spermatophyta</taxon>
        <taxon>Magnoliopsida</taxon>
        <taxon>Liliopsida</taxon>
        <taxon>Poales</taxon>
        <taxon>Poaceae</taxon>
        <taxon>BOP clade</taxon>
        <taxon>Pooideae</taxon>
        <taxon>Triticodae</taxon>
        <taxon>Triticeae</taxon>
        <taxon>Triticinae</taxon>
        <taxon>Triticum</taxon>
    </lineage>
</organism>
<dbReference type="Gramene" id="TraesCAD_scaffold_030787_01G000200.1">
    <property type="protein sequence ID" value="TraesCAD_scaffold_030787_01G000200.1"/>
    <property type="gene ID" value="TraesCAD_scaffold_030787_01G000200"/>
</dbReference>
<reference evidence="5" key="2">
    <citation type="submission" date="2018-10" db="UniProtKB">
        <authorList>
            <consortium name="EnsemblPlants"/>
        </authorList>
    </citation>
    <scope>IDENTIFICATION</scope>
</reference>
<keyword evidence="3" id="KW-0732">Signal</keyword>
<keyword evidence="6" id="KW-1185">Reference proteome</keyword>
<dbReference type="Proteomes" id="UP000019116">
    <property type="component" value="Chromosome 3A"/>
</dbReference>